<dbReference type="InterPro" id="IPR036291">
    <property type="entry name" value="NAD(P)-bd_dom_sf"/>
</dbReference>
<reference evidence="13" key="1">
    <citation type="submission" date="2021-03" db="EMBL/GenBank/DDBJ databases">
        <title>Acanthopleuribacteraceae sp. M133.</title>
        <authorList>
            <person name="Wang G."/>
        </authorList>
    </citation>
    <scope>NUCLEOTIDE SEQUENCE</scope>
    <source>
        <strain evidence="13">M133</strain>
    </source>
</reference>
<comment type="pathway">
    <text evidence="6">Amino-acid biosynthesis.</text>
</comment>
<dbReference type="Pfam" id="PF02826">
    <property type="entry name" value="2-Hacid_dh_C"/>
    <property type="match status" value="1"/>
</dbReference>
<evidence type="ECO:0000256" key="5">
    <source>
        <dbReference type="ARBA" id="ARBA00023027"/>
    </source>
</evidence>
<evidence type="ECO:0000256" key="8">
    <source>
        <dbReference type="ARBA" id="ARBA00048126"/>
    </source>
</evidence>
<dbReference type="Pfam" id="PF00389">
    <property type="entry name" value="2-Hacid_dh"/>
    <property type="match status" value="1"/>
</dbReference>
<dbReference type="PANTHER" id="PTHR10996">
    <property type="entry name" value="2-HYDROXYACID DEHYDROGENASE-RELATED"/>
    <property type="match status" value="1"/>
</dbReference>
<dbReference type="SUPFAM" id="SSF51735">
    <property type="entry name" value="NAD(P)-binding Rossmann-fold domains"/>
    <property type="match status" value="1"/>
</dbReference>
<protein>
    <recommendedName>
        <fullName evidence="7">2-oxoglutarate reductase</fullName>
        <ecNumber evidence="3">1.1.1.399</ecNumber>
    </recommendedName>
    <alternativeName>
        <fullName evidence="7">2-oxoglutarate reductase</fullName>
    </alternativeName>
</protein>
<dbReference type="Gene3D" id="3.40.50.720">
    <property type="entry name" value="NAD(P)-binding Rossmann-like Domain"/>
    <property type="match status" value="2"/>
</dbReference>
<comment type="similarity">
    <text evidence="2 9">Belongs to the D-isomer specific 2-hydroxyacid dehydrogenase family.</text>
</comment>
<dbReference type="KEGG" id="scor:J3U87_20775"/>
<feature type="domain" description="Acetolactate synthase small subunit-like ACT" evidence="12">
    <location>
        <begin position="345"/>
        <end position="411"/>
    </location>
</feature>
<keyword evidence="5" id="KW-0520">NAD</keyword>
<evidence type="ECO:0000313" key="14">
    <source>
        <dbReference type="Proteomes" id="UP000663929"/>
    </source>
</evidence>
<evidence type="ECO:0000313" key="13">
    <source>
        <dbReference type="EMBL" id="QTD48025.1"/>
    </source>
</evidence>
<dbReference type="SUPFAM" id="SSF52283">
    <property type="entry name" value="Formate/glycerate dehydrogenase catalytic domain-like"/>
    <property type="match status" value="1"/>
</dbReference>
<dbReference type="SUPFAM" id="SSF55021">
    <property type="entry name" value="ACT-like"/>
    <property type="match status" value="1"/>
</dbReference>
<dbReference type="CDD" id="cd04901">
    <property type="entry name" value="ACT_3PGDH"/>
    <property type="match status" value="1"/>
</dbReference>
<evidence type="ECO:0000259" key="12">
    <source>
        <dbReference type="Pfam" id="PF22629"/>
    </source>
</evidence>
<dbReference type="EC" id="1.1.1.399" evidence="3"/>
<feature type="domain" description="D-isomer specific 2-hydroxyacid dehydrogenase catalytic" evidence="10">
    <location>
        <begin position="14"/>
        <end position="329"/>
    </location>
</feature>
<proteinExistence type="inferred from homology"/>
<dbReference type="AlphaFoldDB" id="A0A8A4TN60"/>
<evidence type="ECO:0000259" key="10">
    <source>
        <dbReference type="Pfam" id="PF00389"/>
    </source>
</evidence>
<evidence type="ECO:0000256" key="6">
    <source>
        <dbReference type="ARBA" id="ARBA00029440"/>
    </source>
</evidence>
<dbReference type="GO" id="GO:0004617">
    <property type="term" value="F:phosphoglycerate dehydrogenase activity"/>
    <property type="evidence" value="ECO:0007669"/>
    <property type="project" value="UniProtKB-ARBA"/>
</dbReference>
<accession>A0A8A4TN60</accession>
<evidence type="ECO:0000256" key="3">
    <source>
        <dbReference type="ARBA" id="ARBA00013001"/>
    </source>
</evidence>
<dbReference type="GO" id="GO:0047545">
    <property type="term" value="F:(S)-2-hydroxyglutarate dehydrogenase activity"/>
    <property type="evidence" value="ECO:0007669"/>
    <property type="project" value="UniProtKB-ARBA"/>
</dbReference>
<evidence type="ECO:0000256" key="1">
    <source>
        <dbReference type="ARBA" id="ARBA00003800"/>
    </source>
</evidence>
<comment type="catalytic activity">
    <reaction evidence="8">
        <text>(R)-2-hydroxyglutarate + NAD(+) = 2-oxoglutarate + NADH + H(+)</text>
        <dbReference type="Rhea" id="RHEA:49612"/>
        <dbReference type="ChEBI" id="CHEBI:15378"/>
        <dbReference type="ChEBI" id="CHEBI:15801"/>
        <dbReference type="ChEBI" id="CHEBI:16810"/>
        <dbReference type="ChEBI" id="CHEBI:57540"/>
        <dbReference type="ChEBI" id="CHEBI:57945"/>
        <dbReference type="EC" id="1.1.1.399"/>
    </reaction>
</comment>
<feature type="domain" description="D-isomer specific 2-hydroxyacid dehydrogenase NAD-binding" evidence="11">
    <location>
        <begin position="121"/>
        <end position="297"/>
    </location>
</feature>
<sequence>MTTDQKLSKSELKIVLFEGIHPVAVEVFRGAGYTNVERLPKAVDAQTLRDKLRDAHMVGIRSRTHLTDEVLKLPEARDLMAVGCFCIGTNQVALKTAANQGVPVFNAPHSNTRSVAELVIGHTIMMMRKVFPNSMAAHRNEWRKSAVGCFEVRGKSIGIVGYGHIGSQVSVLAEAMGMRVYYHDIVSKLPLGNAQRVDSLEELLKVSDVVSLHVPATPQTEYMIRAEHLAMMKKGSYLINASRGNVVVVEALSELIRNEHLAGAAVDVFPKEPASNKDAFESPLVGLENVILTPHIGGSTQEAQHNIGIEVANKLVGFATHGATESAVNFPQVNLSHSPNTIRMLHIHKNQPGVLQKINDIVGFKHINVLGQYLKTTEDIGYVVLDIDAALGREKAGDIQVQLAEIPGTIRTRKLHSDELETAIIG</sequence>
<evidence type="ECO:0000256" key="2">
    <source>
        <dbReference type="ARBA" id="ARBA00005854"/>
    </source>
</evidence>
<organism evidence="13 14">
    <name type="scientific">Sulfidibacter corallicola</name>
    <dbReference type="NCBI Taxonomy" id="2818388"/>
    <lineage>
        <taxon>Bacteria</taxon>
        <taxon>Pseudomonadati</taxon>
        <taxon>Acidobacteriota</taxon>
        <taxon>Holophagae</taxon>
        <taxon>Acanthopleuribacterales</taxon>
        <taxon>Acanthopleuribacteraceae</taxon>
        <taxon>Sulfidibacter</taxon>
    </lineage>
</organism>
<keyword evidence="14" id="KW-1185">Reference proteome</keyword>
<comment type="function">
    <text evidence="1">Catalyzes the reversible oxidation of 3-phospho-D-glycerate to 3-phosphonooxypyruvate, the first step of the phosphorylated L-serine biosynthesis pathway. Also catalyzes the reversible oxidation of 2-hydroxyglutarate to 2-oxoglutarate.</text>
</comment>
<dbReference type="EMBL" id="CP071793">
    <property type="protein sequence ID" value="QTD48025.1"/>
    <property type="molecule type" value="Genomic_DNA"/>
</dbReference>
<dbReference type="InterPro" id="IPR050223">
    <property type="entry name" value="D-isomer_2-hydroxyacid_DH"/>
</dbReference>
<dbReference type="InterPro" id="IPR006139">
    <property type="entry name" value="D-isomer_2_OHA_DH_cat_dom"/>
</dbReference>
<dbReference type="NCBIfam" id="NF008759">
    <property type="entry name" value="PRK11790.1"/>
    <property type="match status" value="1"/>
</dbReference>
<dbReference type="Pfam" id="PF22629">
    <property type="entry name" value="ACT_AHAS_ss"/>
    <property type="match status" value="1"/>
</dbReference>
<evidence type="ECO:0000256" key="7">
    <source>
        <dbReference type="ARBA" id="ARBA00030455"/>
    </source>
</evidence>
<gene>
    <name evidence="13" type="primary">serA</name>
    <name evidence="13" type="ORF">J3U87_20775</name>
</gene>
<evidence type="ECO:0000256" key="4">
    <source>
        <dbReference type="ARBA" id="ARBA00023002"/>
    </source>
</evidence>
<evidence type="ECO:0000256" key="9">
    <source>
        <dbReference type="RuleBase" id="RU003719"/>
    </source>
</evidence>
<dbReference type="Proteomes" id="UP000663929">
    <property type="component" value="Chromosome"/>
</dbReference>
<dbReference type="FunFam" id="3.40.50.720:FF:000041">
    <property type="entry name" value="D-3-phosphoglycerate dehydrogenase"/>
    <property type="match status" value="1"/>
</dbReference>
<dbReference type="Gene3D" id="3.30.70.260">
    <property type="match status" value="1"/>
</dbReference>
<evidence type="ECO:0000259" key="11">
    <source>
        <dbReference type="Pfam" id="PF02826"/>
    </source>
</evidence>
<dbReference type="InterPro" id="IPR045865">
    <property type="entry name" value="ACT-like_dom_sf"/>
</dbReference>
<dbReference type="InterPro" id="IPR029752">
    <property type="entry name" value="D-isomer_DH_CS1"/>
</dbReference>
<dbReference type="CDD" id="cd12176">
    <property type="entry name" value="PGDH_3"/>
    <property type="match status" value="1"/>
</dbReference>
<keyword evidence="4 9" id="KW-0560">Oxidoreductase</keyword>
<dbReference type="InterPro" id="IPR054480">
    <property type="entry name" value="AHAS_small-like_ACT"/>
</dbReference>
<dbReference type="RefSeq" id="WP_237377688.1">
    <property type="nucleotide sequence ID" value="NZ_CP071793.1"/>
</dbReference>
<dbReference type="GO" id="GO:0006564">
    <property type="term" value="P:L-serine biosynthetic process"/>
    <property type="evidence" value="ECO:0007669"/>
    <property type="project" value="UniProtKB-ARBA"/>
</dbReference>
<dbReference type="InterPro" id="IPR029753">
    <property type="entry name" value="D-isomer_DH_CS"/>
</dbReference>
<dbReference type="PROSITE" id="PS00065">
    <property type="entry name" value="D_2_HYDROXYACID_DH_1"/>
    <property type="match status" value="1"/>
</dbReference>
<dbReference type="InterPro" id="IPR006140">
    <property type="entry name" value="D-isomer_DH_NAD-bd"/>
</dbReference>
<dbReference type="PROSITE" id="PS00671">
    <property type="entry name" value="D_2_HYDROXYACID_DH_3"/>
    <property type="match status" value="1"/>
</dbReference>
<name>A0A8A4TN60_SULCO</name>
<dbReference type="GO" id="GO:0051287">
    <property type="term" value="F:NAD binding"/>
    <property type="evidence" value="ECO:0007669"/>
    <property type="project" value="InterPro"/>
</dbReference>
<dbReference type="PANTHER" id="PTHR10996:SF282">
    <property type="entry name" value="D-3-PHOSPHOGLYCERATE DEHYDROGENASE 1-RELATED"/>
    <property type="match status" value="1"/>
</dbReference>